<name>A0A813MUD4_9BILA</name>
<sequence>MLNQICKILIGIYLISNLIESIVCDHYLYFNIENKEKSIYDYDPLVKNFEQKDISLSDRFLLFFVRKDIEKQCKSYESFNITFGMSNKNITCSKQLCCNNGDNFHCCPLHNFGVFQFFSRLIDCIVAFFLIYGAYRAIKFVVELVMDEYHSSVDNGPENGATETDEAEGVKPRFSFLRNSKIYRRCFSRSCDQEFMGKVEEKNRSKSEGIVV</sequence>
<accession>A0A813MUD4</accession>
<keyword evidence="2" id="KW-1185">Reference proteome</keyword>
<dbReference type="EMBL" id="CAJNOC010000215">
    <property type="protein sequence ID" value="CAF0728444.1"/>
    <property type="molecule type" value="Genomic_DNA"/>
</dbReference>
<dbReference type="AlphaFoldDB" id="A0A813MUD4"/>
<evidence type="ECO:0008006" key="3">
    <source>
        <dbReference type="Google" id="ProtNLM"/>
    </source>
</evidence>
<dbReference type="Proteomes" id="UP000663879">
    <property type="component" value="Unassembled WGS sequence"/>
</dbReference>
<proteinExistence type="predicted"/>
<comment type="caution">
    <text evidence="1">The sequence shown here is derived from an EMBL/GenBank/DDBJ whole genome shotgun (WGS) entry which is preliminary data.</text>
</comment>
<protein>
    <recommendedName>
        <fullName evidence="3">CX domain-containing protein</fullName>
    </recommendedName>
</protein>
<organism evidence="1 2">
    <name type="scientific">Brachionus calyciflorus</name>
    <dbReference type="NCBI Taxonomy" id="104777"/>
    <lineage>
        <taxon>Eukaryota</taxon>
        <taxon>Metazoa</taxon>
        <taxon>Spiralia</taxon>
        <taxon>Gnathifera</taxon>
        <taxon>Rotifera</taxon>
        <taxon>Eurotatoria</taxon>
        <taxon>Monogononta</taxon>
        <taxon>Pseudotrocha</taxon>
        <taxon>Ploima</taxon>
        <taxon>Brachionidae</taxon>
        <taxon>Brachionus</taxon>
    </lineage>
</organism>
<evidence type="ECO:0000313" key="2">
    <source>
        <dbReference type="Proteomes" id="UP000663879"/>
    </source>
</evidence>
<evidence type="ECO:0000313" key="1">
    <source>
        <dbReference type="EMBL" id="CAF0728444.1"/>
    </source>
</evidence>
<gene>
    <name evidence="1" type="ORF">OXX778_LOCUS2677</name>
</gene>
<reference evidence="1" key="1">
    <citation type="submission" date="2021-02" db="EMBL/GenBank/DDBJ databases">
        <authorList>
            <person name="Nowell W R."/>
        </authorList>
    </citation>
    <scope>NUCLEOTIDE SEQUENCE</scope>
    <source>
        <strain evidence="1">Ploen Becks lab</strain>
    </source>
</reference>